<feature type="region of interest" description="Disordered" evidence="1">
    <location>
        <begin position="145"/>
        <end position="164"/>
    </location>
</feature>
<dbReference type="HOGENOM" id="CLU_1619721_0_0_1"/>
<protein>
    <submittedName>
        <fullName evidence="2">Uncharacterized protein</fullName>
    </submittedName>
</protein>
<evidence type="ECO:0000313" key="2">
    <source>
        <dbReference type="EMBL" id="KDQ25119.1"/>
    </source>
</evidence>
<dbReference type="EMBL" id="KL198011">
    <property type="protein sequence ID" value="KDQ25119.1"/>
    <property type="molecule type" value="Genomic_DNA"/>
</dbReference>
<feature type="region of interest" description="Disordered" evidence="1">
    <location>
        <begin position="30"/>
        <end position="127"/>
    </location>
</feature>
<gene>
    <name evidence="2" type="ORF">PLEOSDRAFT_170010</name>
</gene>
<evidence type="ECO:0000313" key="3">
    <source>
        <dbReference type="Proteomes" id="UP000027073"/>
    </source>
</evidence>
<dbReference type="Proteomes" id="UP000027073">
    <property type="component" value="Unassembled WGS sequence"/>
</dbReference>
<sequence>MRKSASNRIAQSRGRDAPCWIWILLGRASASAPGPESGSAGTGVPVPVSAPGAGVHAPARAQAAAARPTRNHRPSDRARTALSRRLRRRRGLTAPRRGSALPSDRPMGRGRANRRSRAAGRAYGRKRRAVGLAIQPTSDIRSIVNESTLPLCESDSESTSARGV</sequence>
<feature type="compositionally biased region" description="Basic residues" evidence="1">
    <location>
        <begin position="111"/>
        <end position="127"/>
    </location>
</feature>
<organism evidence="2 3">
    <name type="scientific">Pleurotus ostreatus (strain PC15)</name>
    <name type="common">Oyster mushroom</name>
    <dbReference type="NCBI Taxonomy" id="1137138"/>
    <lineage>
        <taxon>Eukaryota</taxon>
        <taxon>Fungi</taxon>
        <taxon>Dikarya</taxon>
        <taxon>Basidiomycota</taxon>
        <taxon>Agaricomycotina</taxon>
        <taxon>Agaricomycetes</taxon>
        <taxon>Agaricomycetidae</taxon>
        <taxon>Agaricales</taxon>
        <taxon>Pleurotineae</taxon>
        <taxon>Pleurotaceae</taxon>
        <taxon>Pleurotus</taxon>
    </lineage>
</organism>
<name>A0A067NB90_PLEO1</name>
<feature type="compositionally biased region" description="Low complexity" evidence="1">
    <location>
        <begin position="30"/>
        <end position="68"/>
    </location>
</feature>
<dbReference type="InParanoid" id="A0A067NB90"/>
<dbReference type="AlphaFoldDB" id="A0A067NB90"/>
<proteinExistence type="predicted"/>
<dbReference type="VEuPathDB" id="FungiDB:PLEOSDRAFT_170010"/>
<accession>A0A067NB90</accession>
<reference evidence="3" key="1">
    <citation type="journal article" date="2014" name="Proc. Natl. Acad. Sci. U.S.A.">
        <title>Extensive sampling of basidiomycete genomes demonstrates inadequacy of the white-rot/brown-rot paradigm for wood decay fungi.</title>
        <authorList>
            <person name="Riley R."/>
            <person name="Salamov A.A."/>
            <person name="Brown D.W."/>
            <person name="Nagy L.G."/>
            <person name="Floudas D."/>
            <person name="Held B.W."/>
            <person name="Levasseur A."/>
            <person name="Lombard V."/>
            <person name="Morin E."/>
            <person name="Otillar R."/>
            <person name="Lindquist E.A."/>
            <person name="Sun H."/>
            <person name="LaButti K.M."/>
            <person name="Schmutz J."/>
            <person name="Jabbour D."/>
            <person name="Luo H."/>
            <person name="Baker S.E."/>
            <person name="Pisabarro A.G."/>
            <person name="Walton J.D."/>
            <person name="Blanchette R.A."/>
            <person name="Henrissat B."/>
            <person name="Martin F."/>
            <person name="Cullen D."/>
            <person name="Hibbett D.S."/>
            <person name="Grigoriev I.V."/>
        </authorList>
    </citation>
    <scope>NUCLEOTIDE SEQUENCE [LARGE SCALE GENOMIC DNA]</scope>
    <source>
        <strain evidence="3">PC15</strain>
    </source>
</reference>
<evidence type="ECO:0000256" key="1">
    <source>
        <dbReference type="SAM" id="MobiDB-lite"/>
    </source>
</evidence>
<feature type="compositionally biased region" description="Basic residues" evidence="1">
    <location>
        <begin position="82"/>
        <end position="91"/>
    </location>
</feature>